<dbReference type="AlphaFoldDB" id="A0A7J7KBH8"/>
<organism evidence="1 2">
    <name type="scientific">Bugula neritina</name>
    <name type="common">Brown bryozoan</name>
    <name type="synonym">Sertularia neritina</name>
    <dbReference type="NCBI Taxonomy" id="10212"/>
    <lineage>
        <taxon>Eukaryota</taxon>
        <taxon>Metazoa</taxon>
        <taxon>Spiralia</taxon>
        <taxon>Lophotrochozoa</taxon>
        <taxon>Bryozoa</taxon>
        <taxon>Gymnolaemata</taxon>
        <taxon>Cheilostomatida</taxon>
        <taxon>Flustrina</taxon>
        <taxon>Buguloidea</taxon>
        <taxon>Bugulidae</taxon>
        <taxon>Bugula</taxon>
    </lineage>
</organism>
<dbReference type="OrthoDB" id="120976at2759"/>
<keyword evidence="2" id="KW-1185">Reference proteome</keyword>
<name>A0A7J7KBH8_BUGNE</name>
<evidence type="ECO:0000313" key="1">
    <source>
        <dbReference type="EMBL" id="KAF6035563.1"/>
    </source>
</evidence>
<dbReference type="EMBL" id="VXIV02000861">
    <property type="protein sequence ID" value="KAF6035563.1"/>
    <property type="molecule type" value="Genomic_DNA"/>
</dbReference>
<proteinExistence type="predicted"/>
<sequence length="106" mass="11868">MVWFGLWTFQDYYPMKGLEFVNGGALQFKDCLLANNHLSGLEGKRTMKLGSDVPYTDRGPLIRDSVIAAYVPDYENQASSKLAIVLPWSEGFSIKSFSATINHVMT</sequence>
<protein>
    <submittedName>
        <fullName evidence="1">Uncharacterized protein</fullName>
    </submittedName>
</protein>
<comment type="caution">
    <text evidence="1">The sequence shown here is derived from an EMBL/GenBank/DDBJ whole genome shotgun (WGS) entry which is preliminary data.</text>
</comment>
<reference evidence="1" key="1">
    <citation type="submission" date="2020-06" db="EMBL/GenBank/DDBJ databases">
        <title>Draft genome of Bugula neritina, a colonial animal packing powerful symbionts and potential medicines.</title>
        <authorList>
            <person name="Rayko M."/>
        </authorList>
    </citation>
    <scope>NUCLEOTIDE SEQUENCE [LARGE SCALE GENOMIC DNA]</scope>
    <source>
        <strain evidence="1">Kwan_BN1</strain>
    </source>
</reference>
<gene>
    <name evidence="1" type="ORF">EB796_006123</name>
</gene>
<dbReference type="Proteomes" id="UP000593567">
    <property type="component" value="Unassembled WGS sequence"/>
</dbReference>
<evidence type="ECO:0000313" key="2">
    <source>
        <dbReference type="Proteomes" id="UP000593567"/>
    </source>
</evidence>
<accession>A0A7J7KBH8</accession>